<name>A0ABV7HBA3_9BURK</name>
<evidence type="ECO:0000256" key="3">
    <source>
        <dbReference type="ARBA" id="ARBA00022692"/>
    </source>
</evidence>
<feature type="transmembrane region" description="Helical" evidence="6">
    <location>
        <begin position="158"/>
        <end position="176"/>
    </location>
</feature>
<reference evidence="8" key="1">
    <citation type="journal article" date="2019" name="Int. J. Syst. Evol. Microbiol.">
        <title>The Global Catalogue of Microorganisms (GCM) 10K type strain sequencing project: providing services to taxonomists for standard genome sequencing and annotation.</title>
        <authorList>
            <consortium name="The Broad Institute Genomics Platform"/>
            <consortium name="The Broad Institute Genome Sequencing Center for Infectious Disease"/>
            <person name="Wu L."/>
            <person name="Ma J."/>
        </authorList>
    </citation>
    <scope>NUCLEOTIDE SEQUENCE [LARGE SCALE GENOMIC DNA]</scope>
    <source>
        <strain evidence="8">KCTC 52168</strain>
    </source>
</reference>
<sequence>MSDAMQNAVQDQDLSAAIAQQQISRASFVIDTYKWLSIAIVSFAVLSFVLSSLGVGVAMVNFMAGSKYMWLAYLGGFMVVGWLAANMADTIESRAGQVAGLGLYVVAEALMFAPLFAIAAKVAPGSIWAAALVTLTLVVALTVTAYTSKRDFSFLGSFLKVGGIVALGVIVASIIFGFTLGIVFSGAMVLFAGGCVLYDTNNILRHYPTDRPVGAALHLFASIALMLWYVLRFIMDLARD</sequence>
<comment type="subcellular location">
    <subcellularLocation>
        <location evidence="1">Membrane</location>
        <topology evidence="1">Multi-pass membrane protein</topology>
    </subcellularLocation>
</comment>
<dbReference type="InterPro" id="IPR006214">
    <property type="entry name" value="Bax_inhibitor_1-related"/>
</dbReference>
<keyword evidence="8" id="KW-1185">Reference proteome</keyword>
<feature type="transmembrane region" description="Helical" evidence="6">
    <location>
        <begin position="68"/>
        <end position="86"/>
    </location>
</feature>
<feature type="transmembrane region" description="Helical" evidence="6">
    <location>
        <begin position="126"/>
        <end position="146"/>
    </location>
</feature>
<accession>A0ABV7HBA3</accession>
<keyword evidence="3 6" id="KW-0812">Transmembrane</keyword>
<evidence type="ECO:0000256" key="5">
    <source>
        <dbReference type="ARBA" id="ARBA00023136"/>
    </source>
</evidence>
<dbReference type="RefSeq" id="WP_377304804.1">
    <property type="nucleotide sequence ID" value="NZ_CP180191.1"/>
</dbReference>
<proteinExistence type="inferred from homology"/>
<protein>
    <submittedName>
        <fullName evidence="7">Bax inhibitor-1 family protein</fullName>
    </submittedName>
</protein>
<feature type="transmembrane region" description="Helical" evidence="6">
    <location>
        <begin position="212"/>
        <end position="231"/>
    </location>
</feature>
<dbReference type="Pfam" id="PF01027">
    <property type="entry name" value="Bax1-I"/>
    <property type="match status" value="1"/>
</dbReference>
<evidence type="ECO:0000256" key="2">
    <source>
        <dbReference type="ARBA" id="ARBA00010350"/>
    </source>
</evidence>
<evidence type="ECO:0000256" key="4">
    <source>
        <dbReference type="ARBA" id="ARBA00022989"/>
    </source>
</evidence>
<keyword evidence="4 6" id="KW-1133">Transmembrane helix</keyword>
<feature type="transmembrane region" description="Helical" evidence="6">
    <location>
        <begin position="35"/>
        <end position="62"/>
    </location>
</feature>
<evidence type="ECO:0000313" key="7">
    <source>
        <dbReference type="EMBL" id="MFC3148662.1"/>
    </source>
</evidence>
<comment type="similarity">
    <text evidence="2 6">Belongs to the BI1 family.</text>
</comment>
<comment type="caution">
    <text evidence="7">The sequence shown here is derived from an EMBL/GenBank/DDBJ whole genome shotgun (WGS) entry which is preliminary data.</text>
</comment>
<dbReference type="EMBL" id="JBHRTI010000007">
    <property type="protein sequence ID" value="MFC3148662.1"/>
    <property type="molecule type" value="Genomic_DNA"/>
</dbReference>
<feature type="transmembrane region" description="Helical" evidence="6">
    <location>
        <begin position="98"/>
        <end position="120"/>
    </location>
</feature>
<dbReference type="PANTHER" id="PTHR23291:SF50">
    <property type="entry name" value="PROTEIN LIFEGUARD 4"/>
    <property type="match status" value="1"/>
</dbReference>
<dbReference type="Proteomes" id="UP001595556">
    <property type="component" value="Unassembled WGS sequence"/>
</dbReference>
<organism evidence="7 8">
    <name type="scientific">Piscinibacterium candidicorallinum</name>
    <dbReference type="NCBI Taxonomy" id="1793872"/>
    <lineage>
        <taxon>Bacteria</taxon>
        <taxon>Pseudomonadati</taxon>
        <taxon>Pseudomonadota</taxon>
        <taxon>Betaproteobacteria</taxon>
        <taxon>Burkholderiales</taxon>
        <taxon>Piscinibacterium</taxon>
    </lineage>
</organism>
<dbReference type="PRINTS" id="PR00173">
    <property type="entry name" value="EDTRNSPORT"/>
</dbReference>
<evidence type="ECO:0000256" key="6">
    <source>
        <dbReference type="RuleBase" id="RU004379"/>
    </source>
</evidence>
<feature type="transmembrane region" description="Helical" evidence="6">
    <location>
        <begin position="182"/>
        <end position="200"/>
    </location>
</feature>
<keyword evidence="5 6" id="KW-0472">Membrane</keyword>
<evidence type="ECO:0000313" key="8">
    <source>
        <dbReference type="Proteomes" id="UP001595556"/>
    </source>
</evidence>
<dbReference type="PANTHER" id="PTHR23291">
    <property type="entry name" value="BAX INHIBITOR-RELATED"/>
    <property type="match status" value="1"/>
</dbReference>
<gene>
    <name evidence="7" type="ORF">ACFOEN_13600</name>
</gene>
<evidence type="ECO:0000256" key="1">
    <source>
        <dbReference type="ARBA" id="ARBA00004141"/>
    </source>
</evidence>